<gene>
    <name evidence="5" type="ORF">NCTC10696_02279</name>
</gene>
<dbReference type="EMBL" id="LR590482">
    <property type="protein sequence ID" value="VTQ98127.1"/>
    <property type="molecule type" value="Genomic_DNA"/>
</dbReference>
<accession>A0AAX3I573</accession>
<evidence type="ECO:0000256" key="1">
    <source>
        <dbReference type="SAM" id="MobiDB-lite"/>
    </source>
</evidence>
<feature type="signal peptide" evidence="3">
    <location>
        <begin position="1"/>
        <end position="26"/>
    </location>
</feature>
<dbReference type="InterPro" id="IPR007621">
    <property type="entry name" value="TPM_dom"/>
</dbReference>
<feature type="transmembrane region" description="Helical" evidence="2">
    <location>
        <begin position="281"/>
        <end position="303"/>
    </location>
</feature>
<keyword evidence="2" id="KW-1133">Transmembrane helix</keyword>
<feature type="domain" description="TPM" evidence="4">
    <location>
        <begin position="39"/>
        <end position="160"/>
    </location>
</feature>
<keyword evidence="2" id="KW-0472">Membrane</keyword>
<name>A0AAX3I573_9PSED</name>
<sequence length="413" mass="44130">MVMILRQSVLSLLVLLLVGVMSLARADTSPIGVALDQRVIDLTNTLDSTTTQRLKNQLAELEQRKGAQVAVLLVPTTGSDGIEDYANQLFRAWKLGRKDINDGILLVVAKDDRKVRIEVGYGLEGIVTDLLAHRIIEERITPAFRQGDFAGGIQQGVNALTVLVDGGDLPKVAEPRLPLGATAVLLAFVFGAVGGVLIVTRKLDWRHALIATVVLTVLVVVFVGGAQWPLYLLVFPLNMLIGAAIFGALWRARTIFYCALLFLIYIVGLVVVNQYTEVNFFDWLMFLVGACFLLWLHLLLLVFMKDAWGKSRMGFIVRLFLAMMVYLTAVLIADGDGWQETLPGAFVLSLFIFIYNGSGAGSSSGGGFLRSSSSSHPSSGRSSSAGNSSSGNSSSGGSGRGGSSGGGGASGSW</sequence>
<evidence type="ECO:0000313" key="6">
    <source>
        <dbReference type="Proteomes" id="UP000306562"/>
    </source>
</evidence>
<feature type="transmembrane region" description="Helical" evidence="2">
    <location>
        <begin position="315"/>
        <end position="333"/>
    </location>
</feature>
<feature type="transmembrane region" description="Helical" evidence="2">
    <location>
        <begin position="255"/>
        <end position="275"/>
    </location>
</feature>
<dbReference type="AlphaFoldDB" id="A0AAX3I573"/>
<feature type="transmembrane region" description="Helical" evidence="2">
    <location>
        <begin position="345"/>
        <end position="369"/>
    </location>
</feature>
<dbReference type="Proteomes" id="UP000306562">
    <property type="component" value="Chromosome"/>
</dbReference>
<dbReference type="Pfam" id="PF04536">
    <property type="entry name" value="TPM_phosphatase"/>
    <property type="match status" value="1"/>
</dbReference>
<organism evidence="5 6">
    <name type="scientific">Pseudomonas synxantha</name>
    <dbReference type="NCBI Taxonomy" id="47883"/>
    <lineage>
        <taxon>Bacteria</taxon>
        <taxon>Pseudomonadati</taxon>
        <taxon>Pseudomonadota</taxon>
        <taxon>Gammaproteobacteria</taxon>
        <taxon>Pseudomonadales</taxon>
        <taxon>Pseudomonadaceae</taxon>
        <taxon>Pseudomonas</taxon>
    </lineage>
</organism>
<evidence type="ECO:0000256" key="2">
    <source>
        <dbReference type="SAM" id="Phobius"/>
    </source>
</evidence>
<protein>
    <submittedName>
        <fullName evidence="5">Dehydrogenase</fullName>
    </submittedName>
</protein>
<dbReference type="PANTHER" id="PTHR30373">
    <property type="entry name" value="UPF0603 PROTEIN YGCG"/>
    <property type="match status" value="1"/>
</dbReference>
<evidence type="ECO:0000259" key="4">
    <source>
        <dbReference type="Pfam" id="PF04536"/>
    </source>
</evidence>
<feature type="chain" id="PRO_5043746633" evidence="3">
    <location>
        <begin position="27"/>
        <end position="413"/>
    </location>
</feature>
<dbReference type="PANTHER" id="PTHR30373:SF2">
    <property type="entry name" value="UPF0603 PROTEIN YGCG"/>
    <property type="match status" value="1"/>
</dbReference>
<keyword evidence="2" id="KW-0812">Transmembrane</keyword>
<keyword evidence="3" id="KW-0732">Signal</keyword>
<feature type="transmembrane region" description="Helical" evidence="2">
    <location>
        <begin position="230"/>
        <end position="250"/>
    </location>
</feature>
<reference evidence="5 6" key="1">
    <citation type="submission" date="2019-05" db="EMBL/GenBank/DDBJ databases">
        <authorList>
            <consortium name="Pathogen Informatics"/>
        </authorList>
    </citation>
    <scope>NUCLEOTIDE SEQUENCE [LARGE SCALE GENOMIC DNA]</scope>
    <source>
        <strain evidence="5 6">NCTC10696</strain>
    </source>
</reference>
<feature type="region of interest" description="Disordered" evidence="1">
    <location>
        <begin position="365"/>
        <end position="413"/>
    </location>
</feature>
<evidence type="ECO:0000313" key="5">
    <source>
        <dbReference type="EMBL" id="VTQ98127.1"/>
    </source>
</evidence>
<dbReference type="RefSeq" id="WP_057025630.1">
    <property type="nucleotide sequence ID" value="NZ_CBCSGQ010000070.1"/>
</dbReference>
<proteinExistence type="predicted"/>
<feature type="compositionally biased region" description="Low complexity" evidence="1">
    <location>
        <begin position="369"/>
        <end position="393"/>
    </location>
</feature>
<feature type="transmembrane region" description="Helical" evidence="2">
    <location>
        <begin position="207"/>
        <end position="224"/>
    </location>
</feature>
<dbReference type="GeneID" id="61831200"/>
<feature type="transmembrane region" description="Helical" evidence="2">
    <location>
        <begin position="179"/>
        <end position="200"/>
    </location>
</feature>
<dbReference type="Gene3D" id="3.10.310.50">
    <property type="match status" value="1"/>
</dbReference>
<feature type="compositionally biased region" description="Gly residues" evidence="1">
    <location>
        <begin position="394"/>
        <end position="413"/>
    </location>
</feature>
<evidence type="ECO:0000256" key="3">
    <source>
        <dbReference type="SAM" id="SignalP"/>
    </source>
</evidence>